<accession>A0A1I3QXK6</accession>
<dbReference type="PROSITE" id="PS51186">
    <property type="entry name" value="GNAT"/>
    <property type="match status" value="1"/>
</dbReference>
<dbReference type="InterPro" id="IPR051016">
    <property type="entry name" value="Diverse_Substrate_AcTransf"/>
</dbReference>
<name>A0A1I3QXK6_9GAMM</name>
<dbReference type="PANTHER" id="PTHR10545:SF29">
    <property type="entry name" value="GH14572P-RELATED"/>
    <property type="match status" value="1"/>
</dbReference>
<dbReference type="EMBL" id="FOSD01000001">
    <property type="protein sequence ID" value="SFJ38209.1"/>
    <property type="molecule type" value="Genomic_DNA"/>
</dbReference>
<sequence>MKMTIRPANPEDADAIYGMIAELSVYEHGLQHSVTTAEEIRSMLFNPDSNSEALMCEIDGSTAGYAVITRSYSAWLGRRGMYMEDLYFSPNFRGLGAGKALLQYVAQHAVNHQCNRIEWSALDWDQSAREFYLSIDALPLNEWVRYRLDGAALEKFAAATPQSVLGL</sequence>
<evidence type="ECO:0000313" key="5">
    <source>
        <dbReference type="Proteomes" id="UP000198841"/>
    </source>
</evidence>
<gene>
    <name evidence="4" type="ORF">SAMN05518863_101299</name>
</gene>
<dbReference type="InterPro" id="IPR016181">
    <property type="entry name" value="Acyl_CoA_acyltransferase"/>
</dbReference>
<keyword evidence="5" id="KW-1185">Reference proteome</keyword>
<evidence type="ECO:0000256" key="2">
    <source>
        <dbReference type="ARBA" id="ARBA00023315"/>
    </source>
</evidence>
<dbReference type="CDD" id="cd04301">
    <property type="entry name" value="NAT_SF"/>
    <property type="match status" value="1"/>
</dbReference>
<dbReference type="InterPro" id="IPR000182">
    <property type="entry name" value="GNAT_dom"/>
</dbReference>
<proteinExistence type="predicted"/>
<dbReference type="Gene3D" id="3.40.630.30">
    <property type="match status" value="1"/>
</dbReference>
<dbReference type="SUPFAM" id="SSF55729">
    <property type="entry name" value="Acyl-CoA N-acyltransferases (Nat)"/>
    <property type="match status" value="1"/>
</dbReference>
<dbReference type="Proteomes" id="UP000198841">
    <property type="component" value="Unassembled WGS sequence"/>
</dbReference>
<feature type="domain" description="N-acetyltransferase" evidence="3">
    <location>
        <begin position="3"/>
        <end position="158"/>
    </location>
</feature>
<evidence type="ECO:0000256" key="1">
    <source>
        <dbReference type="ARBA" id="ARBA00022679"/>
    </source>
</evidence>
<dbReference type="PANTHER" id="PTHR10545">
    <property type="entry name" value="DIAMINE N-ACETYLTRANSFERASE"/>
    <property type="match status" value="1"/>
</dbReference>
<comment type="caution">
    <text evidence="4">The sequence shown here is derived from an EMBL/GenBank/DDBJ whole genome shotgun (WGS) entry which is preliminary data.</text>
</comment>
<dbReference type="RefSeq" id="WP_008102783.1">
    <property type="nucleotide sequence ID" value="NZ_FOSD01000001.1"/>
</dbReference>
<evidence type="ECO:0000259" key="3">
    <source>
        <dbReference type="PROSITE" id="PS51186"/>
    </source>
</evidence>
<dbReference type="Pfam" id="PF00583">
    <property type="entry name" value="Acetyltransf_1"/>
    <property type="match status" value="1"/>
</dbReference>
<keyword evidence="2" id="KW-0012">Acyltransferase</keyword>
<organism evidence="4 5">
    <name type="scientific">Candidatus Pantoea symbiotica</name>
    <dbReference type="NCBI Taxonomy" id="1884370"/>
    <lineage>
        <taxon>Bacteria</taxon>
        <taxon>Pseudomonadati</taxon>
        <taxon>Pseudomonadota</taxon>
        <taxon>Gammaproteobacteria</taxon>
        <taxon>Enterobacterales</taxon>
        <taxon>Erwiniaceae</taxon>
        <taxon>Pantoea</taxon>
    </lineage>
</organism>
<evidence type="ECO:0000313" key="4">
    <source>
        <dbReference type="EMBL" id="SFJ38209.1"/>
    </source>
</evidence>
<keyword evidence="1" id="KW-0808">Transferase</keyword>
<reference evidence="4 5" key="1">
    <citation type="submission" date="2016-10" db="EMBL/GenBank/DDBJ databases">
        <authorList>
            <person name="Varghese N."/>
            <person name="Submissions S."/>
        </authorList>
    </citation>
    <scope>NUCLEOTIDE SEQUENCE [LARGE SCALE GENOMIC DNA]</scope>
    <source>
        <strain evidence="4 5">YR512</strain>
    </source>
</reference>
<protein>
    <submittedName>
        <fullName evidence="4">Acetyltransferase (GNAT) family protein</fullName>
    </submittedName>
</protein>